<sequence length="151" mass="16771">MLVGLILAGSLLSLPARAFCFQEAGARYHIDPLLLRAMTKVESGFNPQAVNANRNRHGKVTSTDYGLMQINSSHIPELRALGIIRSKQDLLTNTCLNVQIGAWILAKSLKRCGVTWQCLGSYNAGFADDNGARRMIYARKVYDSYRRLRGV</sequence>
<feature type="domain" description="Transglycosylase SLT" evidence="2">
    <location>
        <begin position="20"/>
        <end position="134"/>
    </location>
</feature>
<evidence type="ECO:0000313" key="3">
    <source>
        <dbReference type="EMBL" id="TXE28364.1"/>
    </source>
</evidence>
<reference evidence="3 4" key="1">
    <citation type="submission" date="2019-07" db="EMBL/GenBank/DDBJ databases">
        <title>Serratia strains were isolated from fresh produce.</title>
        <authorList>
            <person name="Cho G.-S."/>
            <person name="Stein M."/>
            <person name="Lee W."/>
            <person name="Suh S.H."/>
            <person name="Franz C.M.A.P."/>
        </authorList>
    </citation>
    <scope>NUCLEOTIDE SEQUENCE [LARGE SCALE GENOMIC DNA]</scope>
    <source>
        <strain evidence="3 4">S16</strain>
    </source>
</reference>
<gene>
    <name evidence="3" type="ORF">FOT62_21400</name>
</gene>
<comment type="caution">
    <text evidence="3">The sequence shown here is derived from an EMBL/GenBank/DDBJ whole genome shotgun (WGS) entry which is preliminary data.</text>
</comment>
<feature type="signal peptide" evidence="1">
    <location>
        <begin position="1"/>
        <end position="18"/>
    </location>
</feature>
<dbReference type="Gene3D" id="1.10.530.10">
    <property type="match status" value="1"/>
</dbReference>
<dbReference type="Pfam" id="PF01464">
    <property type="entry name" value="SLT"/>
    <property type="match status" value="1"/>
</dbReference>
<dbReference type="Proteomes" id="UP000321126">
    <property type="component" value="Unassembled WGS sequence"/>
</dbReference>
<protein>
    <submittedName>
        <fullName evidence="3">Lytic transglycosylase domain-containing protein</fullName>
    </submittedName>
</protein>
<dbReference type="InterPro" id="IPR023346">
    <property type="entry name" value="Lysozyme-like_dom_sf"/>
</dbReference>
<keyword evidence="1" id="KW-0732">Signal</keyword>
<evidence type="ECO:0000313" key="4">
    <source>
        <dbReference type="Proteomes" id="UP000321126"/>
    </source>
</evidence>
<evidence type="ECO:0000256" key="1">
    <source>
        <dbReference type="SAM" id="SignalP"/>
    </source>
</evidence>
<dbReference type="EMBL" id="VOUQ01000015">
    <property type="protein sequence ID" value="TXE28364.1"/>
    <property type="molecule type" value="Genomic_DNA"/>
</dbReference>
<dbReference type="RefSeq" id="WP_147882532.1">
    <property type="nucleotide sequence ID" value="NZ_VOUQ01000015.1"/>
</dbReference>
<name>A0A5C7BZF7_SERMA</name>
<dbReference type="CDD" id="cd13400">
    <property type="entry name" value="LT_IagB-like"/>
    <property type="match status" value="1"/>
</dbReference>
<accession>A0A5C7BZF7</accession>
<dbReference type="InterPro" id="IPR008258">
    <property type="entry name" value="Transglycosylase_SLT_dom_1"/>
</dbReference>
<evidence type="ECO:0000259" key="2">
    <source>
        <dbReference type="Pfam" id="PF01464"/>
    </source>
</evidence>
<organism evidence="3 4">
    <name type="scientific">Serratia marcescens</name>
    <dbReference type="NCBI Taxonomy" id="615"/>
    <lineage>
        <taxon>Bacteria</taxon>
        <taxon>Pseudomonadati</taxon>
        <taxon>Pseudomonadota</taxon>
        <taxon>Gammaproteobacteria</taxon>
        <taxon>Enterobacterales</taxon>
        <taxon>Yersiniaceae</taxon>
        <taxon>Serratia</taxon>
    </lineage>
</organism>
<dbReference type="SUPFAM" id="SSF53955">
    <property type="entry name" value="Lysozyme-like"/>
    <property type="match status" value="1"/>
</dbReference>
<feature type="chain" id="PRO_5022910810" evidence="1">
    <location>
        <begin position="19"/>
        <end position="151"/>
    </location>
</feature>
<dbReference type="AlphaFoldDB" id="A0A5C7BZF7"/>
<proteinExistence type="predicted"/>